<comment type="caution">
    <text evidence="1">The sequence shown here is derived from an EMBL/GenBank/DDBJ whole genome shotgun (WGS) entry which is preliminary data.</text>
</comment>
<reference evidence="1 2" key="1">
    <citation type="submission" date="2016-09" db="EMBL/GenBank/DDBJ databases">
        <title>Genome-resolved meta-omics ties microbial dynamics to process performance in biotechnology for thiocyanate degradation.</title>
        <authorList>
            <person name="Kantor R.S."/>
            <person name="Huddy R.J."/>
            <person name="Iyer R."/>
            <person name="Thomas B.C."/>
            <person name="Brown C.T."/>
            <person name="Anantharaman K."/>
            <person name="Tringe S."/>
            <person name="Hettich R.L."/>
            <person name="Harrison S.T."/>
            <person name="Banfield J.F."/>
        </authorList>
    </citation>
    <scope>NUCLEOTIDE SEQUENCE [LARGE SCALE GENOMIC DNA]</scope>
    <source>
        <strain evidence="1">59-99</strain>
    </source>
</reference>
<protein>
    <submittedName>
        <fullName evidence="1">Uncharacterized protein</fullName>
    </submittedName>
</protein>
<sequence>MNAVPNMAHRRSSRTVEGDDGNTYCVKLRQNAENVFDFSVILVVSIAGKDVILRRYNGRSHEHRNQIEQDKFYDYHIHTATRRYFERGCNPDGFAEPTDRYTTIAEAVDCLLSDCGFYYEGPAMPLFPEKE</sequence>
<evidence type="ECO:0000313" key="2">
    <source>
        <dbReference type="Proteomes" id="UP000184233"/>
    </source>
</evidence>
<dbReference type="Proteomes" id="UP000184233">
    <property type="component" value="Unassembled WGS sequence"/>
</dbReference>
<gene>
    <name evidence="1" type="ORF">BGO89_08325</name>
</gene>
<dbReference type="AlphaFoldDB" id="A0A1M3L3Q6"/>
<accession>A0A1M3L3Q6</accession>
<evidence type="ECO:0000313" key="1">
    <source>
        <dbReference type="EMBL" id="OJX59986.1"/>
    </source>
</evidence>
<name>A0A1M3L3Q6_9BACT</name>
<organism evidence="1 2">
    <name type="scientific">Candidatus Kapaibacterium thiocyanatum</name>
    <dbReference type="NCBI Taxonomy" id="1895771"/>
    <lineage>
        <taxon>Bacteria</taxon>
        <taxon>Pseudomonadati</taxon>
        <taxon>Candidatus Kapaibacteriota</taxon>
        <taxon>Candidatus Kapaibacteriia</taxon>
        <taxon>Candidatus Kapaibacteriales</taxon>
        <taxon>Candidatus Kapaibacteriaceae</taxon>
        <taxon>Candidatus Kapaibacterium</taxon>
    </lineage>
</organism>
<dbReference type="EMBL" id="MKVH01000008">
    <property type="protein sequence ID" value="OJX59986.1"/>
    <property type="molecule type" value="Genomic_DNA"/>
</dbReference>
<proteinExistence type="predicted"/>